<dbReference type="Proteomes" id="UP000242913">
    <property type="component" value="Unassembled WGS sequence"/>
</dbReference>
<evidence type="ECO:0000313" key="1">
    <source>
        <dbReference type="EMBL" id="OZC11453.1"/>
    </source>
</evidence>
<dbReference type="AlphaFoldDB" id="A0A238C1W9"/>
<evidence type="ECO:0000313" key="2">
    <source>
        <dbReference type="Proteomes" id="UP000242913"/>
    </source>
</evidence>
<dbReference type="EMBL" id="KZ269980">
    <property type="protein sequence ID" value="OZC11453.1"/>
    <property type="molecule type" value="Genomic_DNA"/>
</dbReference>
<accession>A0A238C1W9</accession>
<organism evidence="1 2">
    <name type="scientific">Onchocerca flexuosa</name>
    <dbReference type="NCBI Taxonomy" id="387005"/>
    <lineage>
        <taxon>Eukaryota</taxon>
        <taxon>Metazoa</taxon>
        <taxon>Ecdysozoa</taxon>
        <taxon>Nematoda</taxon>
        <taxon>Chromadorea</taxon>
        <taxon>Rhabditida</taxon>
        <taxon>Spirurina</taxon>
        <taxon>Spiruromorpha</taxon>
        <taxon>Filarioidea</taxon>
        <taxon>Onchocercidae</taxon>
        <taxon>Onchocerca</taxon>
    </lineage>
</organism>
<gene>
    <name evidence="1" type="ORF">X798_01310</name>
</gene>
<protein>
    <submittedName>
        <fullName evidence="1">Uncharacterized protein</fullName>
    </submittedName>
</protein>
<feature type="non-terminal residue" evidence="1">
    <location>
        <position position="1"/>
    </location>
</feature>
<proteinExistence type="predicted"/>
<keyword evidence="2" id="KW-1185">Reference proteome</keyword>
<name>A0A238C1W9_9BILA</name>
<sequence length="49" mass="5734">HLLSTINDDQTWIELTQFIRFTNRSEHQQRITDLASSITRHVIVQKTAA</sequence>
<reference evidence="1 2" key="1">
    <citation type="submission" date="2015-12" db="EMBL/GenBank/DDBJ databases">
        <title>Draft genome of the nematode, Onchocerca flexuosa.</title>
        <authorList>
            <person name="Mitreva M."/>
        </authorList>
    </citation>
    <scope>NUCLEOTIDE SEQUENCE [LARGE SCALE GENOMIC DNA]</scope>
    <source>
        <strain evidence="1">Red Deer</strain>
    </source>
</reference>